<comment type="similarity">
    <text evidence="2">Belongs to the major facilitator superfamily. Sugar transporter (TC 2.A.1.1) family.</text>
</comment>
<feature type="transmembrane region" description="Helical" evidence="6">
    <location>
        <begin position="305"/>
        <end position="328"/>
    </location>
</feature>
<feature type="transmembrane region" description="Helical" evidence="6">
    <location>
        <begin position="275"/>
        <end position="293"/>
    </location>
</feature>
<evidence type="ECO:0000259" key="7">
    <source>
        <dbReference type="PROSITE" id="PS50850"/>
    </source>
</evidence>
<evidence type="ECO:0000256" key="4">
    <source>
        <dbReference type="ARBA" id="ARBA00022989"/>
    </source>
</evidence>
<feature type="transmembrane region" description="Helical" evidence="6">
    <location>
        <begin position="65"/>
        <end position="82"/>
    </location>
</feature>
<dbReference type="GO" id="GO:0005351">
    <property type="term" value="F:carbohydrate:proton symporter activity"/>
    <property type="evidence" value="ECO:0007669"/>
    <property type="project" value="TreeGrafter"/>
</dbReference>
<gene>
    <name evidence="8" type="ORF">H9850_00275</name>
</gene>
<evidence type="ECO:0000256" key="6">
    <source>
        <dbReference type="SAM" id="Phobius"/>
    </source>
</evidence>
<feature type="transmembrane region" description="Helical" evidence="6">
    <location>
        <begin position="38"/>
        <end position="58"/>
    </location>
</feature>
<dbReference type="SUPFAM" id="SSF103473">
    <property type="entry name" value="MFS general substrate transporter"/>
    <property type="match status" value="1"/>
</dbReference>
<comment type="caution">
    <text evidence="8">The sequence shown here is derived from an EMBL/GenBank/DDBJ whole genome shotgun (WGS) entry which is preliminary data.</text>
</comment>
<feature type="transmembrane region" description="Helical" evidence="6">
    <location>
        <begin position="334"/>
        <end position="359"/>
    </location>
</feature>
<dbReference type="InterPro" id="IPR005828">
    <property type="entry name" value="MFS_sugar_transport-like"/>
</dbReference>
<accession>A0A9D1WCP6</accession>
<dbReference type="InterPro" id="IPR036259">
    <property type="entry name" value="MFS_trans_sf"/>
</dbReference>
<dbReference type="GO" id="GO:0016020">
    <property type="term" value="C:membrane"/>
    <property type="evidence" value="ECO:0007669"/>
    <property type="project" value="UniProtKB-SubCell"/>
</dbReference>
<name>A0A9D1WCP6_9GAMM</name>
<sequence>MLLVSSMGIIFGCDLGTLFINQDYLSNLYLISINRSHVVIGTYVLGFIFGTFISGYVTYGSGRKLSLVSSGLIGTFAILASIVAPNFAIFLCAEFVIGFSFGLYIVAACLYNNEISHPRWRSLSLVLLPDGIILGGLLSLITYTDPANKPFIVFITLVIFNLILMAFTIMKLPESPRFLAVTGSTDAALSVLFKLRHDMGVAARELAEINECCRGENRGLEFYMQNAIYRRLLGLMCISIFILDLGGIFIIPYALLDNLSLRIFCPEENYCYFTLNSALIYTSFTMIFVSFILHTLALERFSRRFIILISLSATFFFLALATFTTLFAESDLKNYALTIFILCFIFFGLGGHTSLICVLVPEILPIRGREFGLAVIFLTHGIGLLFSLQTYMPAIHQLGFSVFLAIMTALLGFTIYLLYHFLPFTSNGKSLESIELRILSLAKLSALRNFEPAKDRP</sequence>
<dbReference type="Gene3D" id="1.20.1250.20">
    <property type="entry name" value="MFS general substrate transporter like domains"/>
    <property type="match status" value="1"/>
</dbReference>
<reference evidence="8" key="2">
    <citation type="submission" date="2021-04" db="EMBL/GenBank/DDBJ databases">
        <authorList>
            <person name="Gilroy R."/>
        </authorList>
    </citation>
    <scope>NUCLEOTIDE SEQUENCE</scope>
    <source>
        <strain evidence="8">USASDec5-558</strain>
    </source>
</reference>
<feature type="transmembrane region" description="Helical" evidence="6">
    <location>
        <begin position="123"/>
        <end position="144"/>
    </location>
</feature>
<comment type="subcellular location">
    <subcellularLocation>
        <location evidence="1">Membrane</location>
        <topology evidence="1">Multi-pass membrane protein</topology>
    </subcellularLocation>
</comment>
<dbReference type="Pfam" id="PF00083">
    <property type="entry name" value="Sugar_tr"/>
    <property type="match status" value="1"/>
</dbReference>
<dbReference type="PROSITE" id="PS00217">
    <property type="entry name" value="SUGAR_TRANSPORT_2"/>
    <property type="match status" value="1"/>
</dbReference>
<evidence type="ECO:0000256" key="1">
    <source>
        <dbReference type="ARBA" id="ARBA00004141"/>
    </source>
</evidence>
<evidence type="ECO:0000256" key="5">
    <source>
        <dbReference type="ARBA" id="ARBA00023136"/>
    </source>
</evidence>
<feature type="transmembrane region" description="Helical" evidence="6">
    <location>
        <begin position="398"/>
        <end position="419"/>
    </location>
</feature>
<dbReference type="Proteomes" id="UP000886829">
    <property type="component" value="Unassembled WGS sequence"/>
</dbReference>
<feature type="transmembrane region" description="Helical" evidence="6">
    <location>
        <begin position="371"/>
        <end position="392"/>
    </location>
</feature>
<feature type="transmembrane region" description="Helical" evidence="6">
    <location>
        <begin position="88"/>
        <end position="111"/>
    </location>
</feature>
<dbReference type="AlphaFoldDB" id="A0A9D1WCP6"/>
<keyword evidence="3 6" id="KW-0812">Transmembrane</keyword>
<feature type="domain" description="Major facilitator superfamily (MFS) profile" evidence="7">
    <location>
        <begin position="1"/>
        <end position="426"/>
    </location>
</feature>
<dbReference type="InterPro" id="IPR005829">
    <property type="entry name" value="Sugar_transporter_CS"/>
</dbReference>
<reference evidence="8" key="1">
    <citation type="journal article" date="2021" name="PeerJ">
        <title>Extensive microbial diversity within the chicken gut microbiome revealed by metagenomics and culture.</title>
        <authorList>
            <person name="Gilroy R."/>
            <person name="Ravi A."/>
            <person name="Getino M."/>
            <person name="Pursley I."/>
            <person name="Horton D.L."/>
            <person name="Alikhan N.F."/>
            <person name="Baker D."/>
            <person name="Gharbi K."/>
            <person name="Hall N."/>
            <person name="Watson M."/>
            <person name="Adriaenssens E.M."/>
            <person name="Foster-Nyarko E."/>
            <person name="Jarju S."/>
            <person name="Secka A."/>
            <person name="Antonio M."/>
            <person name="Oren A."/>
            <person name="Chaudhuri R.R."/>
            <person name="La Ragione R."/>
            <person name="Hildebrand F."/>
            <person name="Pallen M.J."/>
        </authorList>
    </citation>
    <scope>NUCLEOTIDE SEQUENCE</scope>
    <source>
        <strain evidence="8">USASDec5-558</strain>
    </source>
</reference>
<dbReference type="InterPro" id="IPR020846">
    <property type="entry name" value="MFS_dom"/>
</dbReference>
<dbReference type="InterPro" id="IPR050360">
    <property type="entry name" value="MFS_Sugar_Transporters"/>
</dbReference>
<organism evidence="8 9">
    <name type="scientific">Candidatus Anaerobiospirillum pullistercoris</name>
    <dbReference type="NCBI Taxonomy" id="2838452"/>
    <lineage>
        <taxon>Bacteria</taxon>
        <taxon>Pseudomonadati</taxon>
        <taxon>Pseudomonadota</taxon>
        <taxon>Gammaproteobacteria</taxon>
        <taxon>Aeromonadales</taxon>
        <taxon>Succinivibrionaceae</taxon>
        <taxon>Anaerobiospirillum</taxon>
    </lineage>
</organism>
<protein>
    <submittedName>
        <fullName evidence="8">Sugar porter family MFS transporter</fullName>
    </submittedName>
</protein>
<dbReference type="EMBL" id="DXEV01000008">
    <property type="protein sequence ID" value="HIX55892.1"/>
    <property type="molecule type" value="Genomic_DNA"/>
</dbReference>
<evidence type="ECO:0000256" key="3">
    <source>
        <dbReference type="ARBA" id="ARBA00022692"/>
    </source>
</evidence>
<evidence type="ECO:0000256" key="2">
    <source>
        <dbReference type="ARBA" id="ARBA00010992"/>
    </source>
</evidence>
<proteinExistence type="inferred from homology"/>
<keyword evidence="5 6" id="KW-0472">Membrane</keyword>
<dbReference type="PANTHER" id="PTHR48022">
    <property type="entry name" value="PLASTIDIC GLUCOSE TRANSPORTER 4"/>
    <property type="match status" value="1"/>
</dbReference>
<keyword evidence="4 6" id="KW-1133">Transmembrane helix</keyword>
<evidence type="ECO:0000313" key="8">
    <source>
        <dbReference type="EMBL" id="HIX55892.1"/>
    </source>
</evidence>
<feature type="transmembrane region" description="Helical" evidence="6">
    <location>
        <begin position="232"/>
        <end position="255"/>
    </location>
</feature>
<evidence type="ECO:0000313" key="9">
    <source>
        <dbReference type="Proteomes" id="UP000886829"/>
    </source>
</evidence>
<dbReference type="PROSITE" id="PS50850">
    <property type="entry name" value="MFS"/>
    <property type="match status" value="1"/>
</dbReference>
<feature type="transmembrane region" description="Helical" evidence="6">
    <location>
        <begin position="150"/>
        <end position="170"/>
    </location>
</feature>
<dbReference type="PANTHER" id="PTHR48022:SF2">
    <property type="entry name" value="PLASTIDIC GLUCOSE TRANSPORTER 4"/>
    <property type="match status" value="1"/>
</dbReference>